<dbReference type="WBParaSite" id="PEQ_0001040201-mRNA-1">
    <property type="protein sequence ID" value="PEQ_0001040201-mRNA-1"/>
    <property type="gene ID" value="PEQ_0001040201"/>
</dbReference>
<sequence>MTPADYKNQRYSYAITANGIRFGSLKNVAAFAKIQINSERQTRLFD</sequence>
<proteinExistence type="predicted"/>
<keyword evidence="1" id="KW-1185">Reference proteome</keyword>
<name>A0A914RW06_PAREQ</name>
<evidence type="ECO:0000313" key="2">
    <source>
        <dbReference type="WBParaSite" id="PEQ_0001040201-mRNA-1"/>
    </source>
</evidence>
<organism evidence="1 2">
    <name type="scientific">Parascaris equorum</name>
    <name type="common">Equine roundworm</name>
    <dbReference type="NCBI Taxonomy" id="6256"/>
    <lineage>
        <taxon>Eukaryota</taxon>
        <taxon>Metazoa</taxon>
        <taxon>Ecdysozoa</taxon>
        <taxon>Nematoda</taxon>
        <taxon>Chromadorea</taxon>
        <taxon>Rhabditida</taxon>
        <taxon>Spirurina</taxon>
        <taxon>Ascaridomorpha</taxon>
        <taxon>Ascaridoidea</taxon>
        <taxon>Ascarididae</taxon>
        <taxon>Parascaris</taxon>
    </lineage>
</organism>
<evidence type="ECO:0000313" key="1">
    <source>
        <dbReference type="Proteomes" id="UP000887564"/>
    </source>
</evidence>
<dbReference type="Proteomes" id="UP000887564">
    <property type="component" value="Unplaced"/>
</dbReference>
<accession>A0A914RW06</accession>
<protein>
    <submittedName>
        <fullName evidence="2">Uncharacterized protein</fullName>
    </submittedName>
</protein>
<reference evidence="2" key="1">
    <citation type="submission" date="2022-11" db="UniProtKB">
        <authorList>
            <consortium name="WormBaseParasite"/>
        </authorList>
    </citation>
    <scope>IDENTIFICATION</scope>
</reference>
<dbReference type="AlphaFoldDB" id="A0A914RW06"/>